<evidence type="ECO:0000256" key="3">
    <source>
        <dbReference type="ARBA" id="ARBA00022729"/>
    </source>
</evidence>
<comment type="subcellular location">
    <subcellularLocation>
        <location evidence="1">Cell envelope</location>
    </subcellularLocation>
</comment>
<dbReference type="PANTHER" id="PTHR46847:SF1">
    <property type="entry name" value="D-ALLOSE-BINDING PERIPLASMIC PROTEIN-RELATED"/>
    <property type="match status" value="1"/>
</dbReference>
<comment type="similarity">
    <text evidence="2">Belongs to the bacterial solute-binding protein 2 family.</text>
</comment>
<evidence type="ECO:0000259" key="5">
    <source>
        <dbReference type="Pfam" id="PF13407"/>
    </source>
</evidence>
<dbReference type="InterPro" id="IPR025997">
    <property type="entry name" value="SBP_2_dom"/>
</dbReference>
<dbReference type="Pfam" id="PF13407">
    <property type="entry name" value="Peripla_BP_4"/>
    <property type="match status" value="1"/>
</dbReference>
<dbReference type="RefSeq" id="WP_062759860.1">
    <property type="nucleotide sequence ID" value="NZ_CP023693.1"/>
</dbReference>
<accession>A0ABX6BQ73</accession>
<feature type="domain" description="Periplasmic binding protein" evidence="5">
    <location>
        <begin position="81"/>
        <end position="325"/>
    </location>
</feature>
<dbReference type="Proteomes" id="UP000326029">
    <property type="component" value="Chromosome"/>
</dbReference>
<dbReference type="PANTHER" id="PTHR46847">
    <property type="entry name" value="D-ALLOSE-BINDING PERIPLASMIC PROTEIN-RELATED"/>
    <property type="match status" value="1"/>
</dbReference>
<keyword evidence="7" id="KW-1185">Reference proteome</keyword>
<evidence type="ECO:0000313" key="7">
    <source>
        <dbReference type="Proteomes" id="UP000326029"/>
    </source>
</evidence>
<protein>
    <submittedName>
        <fullName evidence="6">Sugar ABC transporter substrate-binding protein</fullName>
    </submittedName>
</protein>
<evidence type="ECO:0000256" key="2">
    <source>
        <dbReference type="ARBA" id="ARBA00007639"/>
    </source>
</evidence>
<feature type="signal peptide" evidence="4">
    <location>
        <begin position="1"/>
        <end position="19"/>
    </location>
</feature>
<organism evidence="6 7">
    <name type="scientific">Streptomyces cinereoruber</name>
    <dbReference type="NCBI Taxonomy" id="67260"/>
    <lineage>
        <taxon>Bacteria</taxon>
        <taxon>Bacillati</taxon>
        <taxon>Actinomycetota</taxon>
        <taxon>Actinomycetes</taxon>
        <taxon>Kitasatosporales</taxon>
        <taxon>Streptomycetaceae</taxon>
        <taxon>Streptomyces</taxon>
    </lineage>
</organism>
<dbReference type="CDD" id="cd01536">
    <property type="entry name" value="PBP1_ABC_sugar_binding-like"/>
    <property type="match status" value="1"/>
</dbReference>
<proteinExistence type="inferred from homology"/>
<dbReference type="InterPro" id="IPR028082">
    <property type="entry name" value="Peripla_BP_I"/>
</dbReference>
<dbReference type="Gene3D" id="3.40.50.2300">
    <property type="match status" value="2"/>
</dbReference>
<gene>
    <name evidence="6" type="ORF">CP977_31075</name>
</gene>
<keyword evidence="3 4" id="KW-0732">Signal</keyword>
<reference evidence="6 7" key="1">
    <citation type="submission" date="2017-09" db="EMBL/GenBank/DDBJ databases">
        <authorList>
            <person name="Lee N."/>
            <person name="Cho B.-K."/>
        </authorList>
    </citation>
    <scope>NUCLEOTIDE SEQUENCE [LARGE SCALE GENOMIC DNA]</scope>
    <source>
        <strain evidence="6 7">ATCC 19740</strain>
    </source>
</reference>
<evidence type="ECO:0000256" key="4">
    <source>
        <dbReference type="SAM" id="SignalP"/>
    </source>
</evidence>
<name>A0ABX6BQ73_9ACTN</name>
<feature type="chain" id="PRO_5047230814" evidence="4">
    <location>
        <begin position="20"/>
        <end position="360"/>
    </location>
</feature>
<dbReference type="EMBL" id="CP023693">
    <property type="protein sequence ID" value="QEV36067.1"/>
    <property type="molecule type" value="Genomic_DNA"/>
</dbReference>
<dbReference type="GeneID" id="95458208"/>
<sequence>MNRRTTALLTVAATFMAAAGCTVNGGGTSSGARGGAGDGKQTFGRTVQLFDAHQKTHDAMKGKRIAFVPILYKGYNLTLNWGSTMERAFGNLGADFRVYDANFDTDKMVKIINDLVSRRAVDVLILHNPDVGVLTKQIEAAEKAGIHTIVVNMVSSRLGDAFIGVDSVHAAEDITRRAVQDCAGRGGPKRMAVIDGPGNDGASLQWSRGVHNVLDPAGYEVVTTAHTQWQNSLAQQAASSIVQQRKDGICGFLVAYDLNAIAVGDAVADAVERGVVRPGAIGVYTMAADAQWCDALRAGKVTASAAYDVQGVGAAAVVTAQQLVQSGAPAGSNHTVAYVSHTVVDRTNADTTTIACYRGR</sequence>
<dbReference type="SUPFAM" id="SSF53822">
    <property type="entry name" value="Periplasmic binding protein-like I"/>
    <property type="match status" value="1"/>
</dbReference>
<evidence type="ECO:0000313" key="6">
    <source>
        <dbReference type="EMBL" id="QEV36067.1"/>
    </source>
</evidence>
<evidence type="ECO:0000256" key="1">
    <source>
        <dbReference type="ARBA" id="ARBA00004196"/>
    </source>
</evidence>
<dbReference type="PROSITE" id="PS51257">
    <property type="entry name" value="PROKAR_LIPOPROTEIN"/>
    <property type="match status" value="1"/>
</dbReference>